<feature type="signal peptide" evidence="1">
    <location>
        <begin position="1"/>
        <end position="33"/>
    </location>
</feature>
<keyword evidence="1" id="KW-0732">Signal</keyword>
<reference evidence="3" key="1">
    <citation type="submission" date="2025-08" db="UniProtKB">
        <authorList>
            <consortium name="RefSeq"/>
        </authorList>
    </citation>
    <scope>IDENTIFICATION</scope>
</reference>
<sequence length="89" mass="9720">MAGKDRRGLARGNPADWGARLPLLLLLLGRCSGRIHRLALTGEKRADIKLNSFGFYANGSLEVNLSLLRLETPEHQEKSPPLVSSPCAK</sequence>
<evidence type="ECO:0000313" key="2">
    <source>
        <dbReference type="Proteomes" id="UP001652624"/>
    </source>
</evidence>
<evidence type="ECO:0000313" key="3">
    <source>
        <dbReference type="RefSeq" id="XP_060038184.1"/>
    </source>
</evidence>
<organism evidence="2 3">
    <name type="scientific">Erinaceus europaeus</name>
    <name type="common">Western European hedgehog</name>
    <dbReference type="NCBI Taxonomy" id="9365"/>
    <lineage>
        <taxon>Eukaryota</taxon>
        <taxon>Metazoa</taxon>
        <taxon>Chordata</taxon>
        <taxon>Craniata</taxon>
        <taxon>Vertebrata</taxon>
        <taxon>Euteleostomi</taxon>
        <taxon>Mammalia</taxon>
        <taxon>Eutheria</taxon>
        <taxon>Laurasiatheria</taxon>
        <taxon>Eulipotyphla</taxon>
        <taxon>Erinaceidae</taxon>
        <taxon>Erinaceinae</taxon>
        <taxon>Erinaceus</taxon>
    </lineage>
</organism>
<dbReference type="GeneID" id="132535611"/>
<dbReference type="RefSeq" id="XP_060038184.1">
    <property type="nucleotide sequence ID" value="XM_060182201.1"/>
</dbReference>
<dbReference type="Proteomes" id="UP001652624">
    <property type="component" value="Chromosome 23"/>
</dbReference>
<protein>
    <submittedName>
        <fullName evidence="3">Protein GPR108</fullName>
    </submittedName>
</protein>
<keyword evidence="2" id="KW-1185">Reference proteome</keyword>
<name>A0ABM3WNN7_ERIEU</name>
<proteinExistence type="predicted"/>
<evidence type="ECO:0000256" key="1">
    <source>
        <dbReference type="SAM" id="SignalP"/>
    </source>
</evidence>
<feature type="chain" id="PRO_5045428752" evidence="1">
    <location>
        <begin position="34"/>
        <end position="89"/>
    </location>
</feature>
<gene>
    <name evidence="3" type="primary">GPR108</name>
</gene>
<accession>A0ABM3WNN7</accession>